<keyword evidence="2" id="KW-0808">Transferase</keyword>
<dbReference type="Gene3D" id="3.30.200.20">
    <property type="entry name" value="Phosphorylase Kinase, domain 1"/>
    <property type="match status" value="1"/>
</dbReference>
<dbReference type="SUPFAM" id="SSF56112">
    <property type="entry name" value="Protein kinase-like (PK-like)"/>
    <property type="match status" value="1"/>
</dbReference>
<evidence type="ECO:0000313" key="2">
    <source>
        <dbReference type="EMBL" id="RNB52771.1"/>
    </source>
</evidence>
<dbReference type="OrthoDB" id="9788659at2"/>
<dbReference type="PANTHER" id="PTHR24345">
    <property type="entry name" value="SERINE/THREONINE-PROTEIN KINASE PLK"/>
    <property type="match status" value="1"/>
</dbReference>
<dbReference type="PROSITE" id="PS00108">
    <property type="entry name" value="PROTEIN_KINASE_ST"/>
    <property type="match status" value="1"/>
</dbReference>
<proteinExistence type="predicted"/>
<gene>
    <name evidence="2" type="ORF">EDM57_20915</name>
</gene>
<sequence>MDKERCLKKGTILQGVYRIKKAIATSELSNVYVVYQMRAKKTRILKEFFPRSLAMRDLDHRSVICRTPSAKGRFATLLESFWQEAAILQELHHEHIASYVDHFAENGTAYLVIELCKGRTLDQYMQKQQELEVGSFLRTIVLPLISGLDYLHKQGIIHRDIKPQNIIVTDEGKPMLIDFGSAVRIDTHEPRQIVTTEGYSPLEFYSGKSRQGVFSDVYSLSATLYFCLTGQRPADVAARVIEDRLPSVRELNAAVPRLLSNVISWGMAVEAKKRCPSLRVLEAAVRAEHLLQKGKLRLPLPFLAGKN</sequence>
<keyword evidence="3" id="KW-1185">Reference proteome</keyword>
<dbReference type="Gene3D" id="1.10.510.10">
    <property type="entry name" value="Transferase(Phosphotransferase) domain 1"/>
    <property type="match status" value="1"/>
</dbReference>
<evidence type="ECO:0000259" key="1">
    <source>
        <dbReference type="PROSITE" id="PS50011"/>
    </source>
</evidence>
<dbReference type="Proteomes" id="UP000268829">
    <property type="component" value="Unassembled WGS sequence"/>
</dbReference>
<dbReference type="SMART" id="SM00220">
    <property type="entry name" value="S_TKc"/>
    <property type="match status" value="1"/>
</dbReference>
<keyword evidence="2" id="KW-0723">Serine/threonine-protein kinase</keyword>
<evidence type="ECO:0000313" key="3">
    <source>
        <dbReference type="Proteomes" id="UP000268829"/>
    </source>
</evidence>
<reference evidence="2 3" key="1">
    <citation type="submission" date="2018-10" db="EMBL/GenBank/DDBJ databases">
        <title>Phylogenomics of Brevibacillus.</title>
        <authorList>
            <person name="Dunlap C."/>
        </authorList>
    </citation>
    <scope>NUCLEOTIDE SEQUENCE [LARGE SCALE GENOMIC DNA]</scope>
    <source>
        <strain evidence="2 3">DSM 100115</strain>
    </source>
</reference>
<dbReference type="AlphaFoldDB" id="A0A3M8ANL7"/>
<feature type="domain" description="Protein kinase" evidence="1">
    <location>
        <begin position="17"/>
        <end position="303"/>
    </location>
</feature>
<dbReference type="InterPro" id="IPR008271">
    <property type="entry name" value="Ser/Thr_kinase_AS"/>
</dbReference>
<keyword evidence="2" id="KW-0418">Kinase</keyword>
<name>A0A3M8ANL7_9BACL</name>
<dbReference type="GO" id="GO:0004674">
    <property type="term" value="F:protein serine/threonine kinase activity"/>
    <property type="evidence" value="ECO:0007669"/>
    <property type="project" value="UniProtKB-KW"/>
</dbReference>
<dbReference type="PROSITE" id="PS50011">
    <property type="entry name" value="PROTEIN_KINASE_DOM"/>
    <property type="match status" value="1"/>
</dbReference>
<protein>
    <submittedName>
        <fullName evidence="2">Serine/threonine protein kinase</fullName>
    </submittedName>
</protein>
<dbReference type="Pfam" id="PF00069">
    <property type="entry name" value="Pkinase"/>
    <property type="match status" value="1"/>
</dbReference>
<dbReference type="InterPro" id="IPR011009">
    <property type="entry name" value="Kinase-like_dom_sf"/>
</dbReference>
<dbReference type="EMBL" id="RHHS01000054">
    <property type="protein sequence ID" value="RNB52771.1"/>
    <property type="molecule type" value="Genomic_DNA"/>
</dbReference>
<organism evidence="2 3">
    <name type="scientific">Brevibacillus gelatini</name>
    <dbReference type="NCBI Taxonomy" id="1655277"/>
    <lineage>
        <taxon>Bacteria</taxon>
        <taxon>Bacillati</taxon>
        <taxon>Bacillota</taxon>
        <taxon>Bacilli</taxon>
        <taxon>Bacillales</taxon>
        <taxon>Paenibacillaceae</taxon>
        <taxon>Brevibacillus</taxon>
    </lineage>
</organism>
<dbReference type="InterPro" id="IPR000719">
    <property type="entry name" value="Prot_kinase_dom"/>
</dbReference>
<dbReference type="CDD" id="cd14014">
    <property type="entry name" value="STKc_PknB_like"/>
    <property type="match status" value="1"/>
</dbReference>
<comment type="caution">
    <text evidence="2">The sequence shown here is derived from an EMBL/GenBank/DDBJ whole genome shotgun (WGS) entry which is preliminary data.</text>
</comment>
<accession>A0A3M8ANL7</accession>
<dbReference type="RefSeq" id="WP_122906628.1">
    <property type="nucleotide sequence ID" value="NZ_RHHS01000054.1"/>
</dbReference>
<dbReference type="GO" id="GO:0005524">
    <property type="term" value="F:ATP binding"/>
    <property type="evidence" value="ECO:0007669"/>
    <property type="project" value="InterPro"/>
</dbReference>